<dbReference type="InterPro" id="IPR017467">
    <property type="entry name" value="CHP03016_PEP-CTERM"/>
</dbReference>
<evidence type="ECO:0000313" key="2">
    <source>
        <dbReference type="EMBL" id="KXW58038.1"/>
    </source>
</evidence>
<sequence length="532" mass="58568">MVSRRSPVRRAGFLLLLTAIKSGAAHADTLTITPRFSTSETYTDNLTLAPSNEATPGFITQLTPGINIKDNGSQLKLNIDYSLLDMIYNNYGWEHTYYNQLNATGDLELIKKTFFIDASSTISQQPLSLFGPVSANGANLTGNVANVTTETISPTLVHNFDEEFIAQAKLTRSLMNFSAAGPAVYGGAGGFSPYQVGLTPGYDFSGSSNIADMYVTNGAEFTNFLWKLDYNNNQTVFTGYPNSTISLLTADLGYLITPRFKLTSEVGYENDNFVYFGPRPQGLFWNVGYGWSPSQRTHLDMSAGERFYGRTYLLNLSHRMRHVMIQAGYNQSVMSSMGEQYLPPATALDQLLLTQITDPAQRQQTIQQILSALGPQSSLFGMNVITNEIFLSKTFQSSVGVTTTRNTVLFTLFDSQTLPLQQPGASSLNNPFLQFQNYLAFGTFYTSGATLTWSNQLTPVMTATFSDTYSRMSMANLAGQETTDLLLIGVSDKLTEKVTSSLTYRHQYMNGGVVGGYNFMENALIAGLNFIF</sequence>
<keyword evidence="3" id="KW-1185">Reference proteome</keyword>
<gene>
    <name evidence="2" type="ORF">FEMY_14350</name>
</gene>
<dbReference type="RefSeq" id="WP_031598013.1">
    <property type="nucleotide sequence ID" value="NZ_CP053676.1"/>
</dbReference>
<dbReference type="Proteomes" id="UP000075653">
    <property type="component" value="Unassembled WGS sequence"/>
</dbReference>
<dbReference type="AlphaFoldDB" id="A0A149VXY5"/>
<reference evidence="2 3" key="1">
    <citation type="submission" date="2016-01" db="EMBL/GenBank/DDBJ databases">
        <title>Genome sequence of the acidophilic iron oxidising Ferrovum strain Z-31.</title>
        <authorList>
            <person name="Poehlein A."/>
            <person name="Ullrich S.R."/>
            <person name="Schloemann M."/>
            <person name="Muehling M."/>
            <person name="Daniel R."/>
        </authorList>
    </citation>
    <scope>NUCLEOTIDE SEQUENCE [LARGE SCALE GENOMIC DNA]</scope>
    <source>
        <strain evidence="2 3">Z-31</strain>
    </source>
</reference>
<evidence type="ECO:0008006" key="4">
    <source>
        <dbReference type="Google" id="ProtNLM"/>
    </source>
</evidence>
<dbReference type="GeneID" id="301710517"/>
<dbReference type="EMBL" id="LRRD01000027">
    <property type="protein sequence ID" value="KXW58038.1"/>
    <property type="molecule type" value="Genomic_DNA"/>
</dbReference>
<feature type="signal peptide" evidence="1">
    <location>
        <begin position="1"/>
        <end position="27"/>
    </location>
</feature>
<keyword evidence="1" id="KW-0732">Signal</keyword>
<proteinExistence type="predicted"/>
<dbReference type="STRING" id="1789004.FEMY_14350"/>
<dbReference type="PATRIC" id="fig|1789004.3.peg.1456"/>
<protein>
    <recommendedName>
        <fullName evidence="4">TIGR03016 family PEP-CTERM system-associated outer membrane protein</fullName>
    </recommendedName>
</protein>
<organism evidence="2 3">
    <name type="scientific">Ferrovum myxofaciens</name>
    <dbReference type="NCBI Taxonomy" id="416213"/>
    <lineage>
        <taxon>Bacteria</taxon>
        <taxon>Pseudomonadati</taxon>
        <taxon>Pseudomonadota</taxon>
        <taxon>Betaproteobacteria</taxon>
        <taxon>Ferrovales</taxon>
        <taxon>Ferrovaceae</taxon>
        <taxon>Ferrovum</taxon>
    </lineage>
</organism>
<accession>A0A149VXY5</accession>
<dbReference type="OrthoDB" id="8522878at2"/>
<feature type="chain" id="PRO_5007557612" description="TIGR03016 family PEP-CTERM system-associated outer membrane protein" evidence="1">
    <location>
        <begin position="28"/>
        <end position="532"/>
    </location>
</feature>
<evidence type="ECO:0000256" key="1">
    <source>
        <dbReference type="SAM" id="SignalP"/>
    </source>
</evidence>
<dbReference type="NCBIfam" id="TIGR03016">
    <property type="entry name" value="pepcterm_hypo_1"/>
    <property type="match status" value="2"/>
</dbReference>
<comment type="caution">
    <text evidence="2">The sequence shown here is derived from an EMBL/GenBank/DDBJ whole genome shotgun (WGS) entry which is preliminary data.</text>
</comment>
<evidence type="ECO:0000313" key="3">
    <source>
        <dbReference type="Proteomes" id="UP000075653"/>
    </source>
</evidence>
<name>A0A149VXY5_9PROT</name>